<dbReference type="Proteomes" id="UP000177583">
    <property type="component" value="Unassembled WGS sequence"/>
</dbReference>
<name>A0A1F6GU12_9PROT</name>
<dbReference type="AlphaFoldDB" id="A0A1F6GU12"/>
<evidence type="ECO:0000313" key="1">
    <source>
        <dbReference type="EMBL" id="OGH01686.1"/>
    </source>
</evidence>
<dbReference type="Pfam" id="PF05309">
    <property type="entry name" value="TraE"/>
    <property type="match status" value="1"/>
</dbReference>
<protein>
    <recommendedName>
        <fullName evidence="3">Type IV conjugative transfer system protein TraE</fullName>
    </recommendedName>
</protein>
<dbReference type="EMBL" id="MFNF01000030">
    <property type="protein sequence ID" value="OGH01686.1"/>
    <property type="molecule type" value="Genomic_DNA"/>
</dbReference>
<evidence type="ECO:0008006" key="3">
    <source>
        <dbReference type="Google" id="ProtNLM"/>
    </source>
</evidence>
<accession>A0A1F6GU12</accession>
<comment type="caution">
    <text evidence="1">The sequence shown here is derived from an EMBL/GenBank/DDBJ whole genome shotgun (WGS) entry which is preliminary data.</text>
</comment>
<evidence type="ECO:0000313" key="2">
    <source>
        <dbReference type="Proteomes" id="UP000177583"/>
    </source>
</evidence>
<organism evidence="1 2">
    <name type="scientific">Candidatus Lambdaproteobacteria bacterium RIFOXYD2_FULL_56_26</name>
    <dbReference type="NCBI Taxonomy" id="1817773"/>
    <lineage>
        <taxon>Bacteria</taxon>
        <taxon>Pseudomonadati</taxon>
        <taxon>Pseudomonadota</taxon>
        <taxon>Candidatus Lambdaproteobacteria</taxon>
    </lineage>
</organism>
<sequence length="198" mass="22473">MLGLRYLSVLNRVYRENLLLKLSLVALVVITWLNYKDAASCRADRSVILIPPGAKEAMSIKTDSADEAYLRQMSRYVAALALNYTPSTIEGQFAELLTLYDGSTYPQARKGFEVLASSVVVTNLTQAFYLQEKITVEPEVQTLTLKGLVLRTINSEAQAPLSEEYKLRYKIESGEFRILEFWKYQKDQPQEPQTEPHG</sequence>
<reference evidence="1 2" key="1">
    <citation type="journal article" date="2016" name="Nat. Commun.">
        <title>Thousands of microbial genomes shed light on interconnected biogeochemical processes in an aquifer system.</title>
        <authorList>
            <person name="Anantharaman K."/>
            <person name="Brown C.T."/>
            <person name="Hug L.A."/>
            <person name="Sharon I."/>
            <person name="Castelle C.J."/>
            <person name="Probst A.J."/>
            <person name="Thomas B.C."/>
            <person name="Singh A."/>
            <person name="Wilkins M.J."/>
            <person name="Karaoz U."/>
            <person name="Brodie E.L."/>
            <person name="Williams K.H."/>
            <person name="Hubbard S.S."/>
            <person name="Banfield J.F."/>
        </authorList>
    </citation>
    <scope>NUCLEOTIDE SEQUENCE [LARGE SCALE GENOMIC DNA]</scope>
</reference>
<proteinExistence type="predicted"/>
<dbReference type="InterPro" id="IPR007973">
    <property type="entry name" value="Pilus_assembly_TraE"/>
</dbReference>
<gene>
    <name evidence="1" type="ORF">A2557_11775</name>
</gene>